<dbReference type="InterPro" id="IPR004291">
    <property type="entry name" value="Transposase_IS66_central"/>
</dbReference>
<proteinExistence type="predicted"/>
<dbReference type="Pfam" id="PF03050">
    <property type="entry name" value="DDE_Tnp_IS66"/>
    <property type="match status" value="1"/>
</dbReference>
<name>A0AAE5H216_CLOBE</name>
<comment type="caution">
    <text evidence="2">The sequence shown here is derived from an EMBL/GenBank/DDBJ whole genome shotgun (WGS) entry which is preliminary data.</text>
</comment>
<organism evidence="2 3">
    <name type="scientific">Clostridium beijerinckii</name>
    <name type="common">Clostridium MP</name>
    <dbReference type="NCBI Taxonomy" id="1520"/>
    <lineage>
        <taxon>Bacteria</taxon>
        <taxon>Bacillati</taxon>
        <taxon>Bacillota</taxon>
        <taxon>Clostridia</taxon>
        <taxon>Eubacteriales</taxon>
        <taxon>Clostridiaceae</taxon>
        <taxon>Clostridium</taxon>
    </lineage>
</organism>
<gene>
    <name evidence="2" type="ORF">BCD95_000891</name>
</gene>
<dbReference type="InterPro" id="IPR052344">
    <property type="entry name" value="Transposase-related"/>
</dbReference>
<dbReference type="Proteomes" id="UP000822184">
    <property type="component" value="Unassembled WGS sequence"/>
</dbReference>
<dbReference type="AlphaFoldDB" id="A0AAE5H216"/>
<evidence type="ECO:0000259" key="1">
    <source>
        <dbReference type="Pfam" id="PF03050"/>
    </source>
</evidence>
<accession>A0AAE5H216</accession>
<feature type="domain" description="Transposase IS66 central" evidence="1">
    <location>
        <begin position="2"/>
        <end position="131"/>
    </location>
</feature>
<dbReference type="PANTHER" id="PTHR33678">
    <property type="entry name" value="BLL1576 PROTEIN"/>
    <property type="match status" value="1"/>
</dbReference>
<protein>
    <recommendedName>
        <fullName evidence="1">Transposase IS66 central domain-containing protein</fullName>
    </recommendedName>
</protein>
<reference evidence="2" key="1">
    <citation type="submission" date="2020-06" db="EMBL/GenBank/DDBJ databases">
        <title>Genomic insights into acetone-butanol-ethanol (ABE) fermentation by sequencing solventogenic clostridia strains.</title>
        <authorList>
            <person name="Brown S."/>
        </authorList>
    </citation>
    <scope>NUCLEOTIDE SEQUENCE</scope>
    <source>
        <strain evidence="2">DJ123</strain>
    </source>
</reference>
<dbReference type="PANTHER" id="PTHR33678:SF1">
    <property type="entry name" value="BLL1576 PROTEIN"/>
    <property type="match status" value="1"/>
</dbReference>
<evidence type="ECO:0000313" key="2">
    <source>
        <dbReference type="EMBL" id="NSB12632.1"/>
    </source>
</evidence>
<evidence type="ECO:0000313" key="3">
    <source>
        <dbReference type="Proteomes" id="UP000822184"/>
    </source>
</evidence>
<sequence length="132" mass="15133">MFGIKLSQGTIVNFNKCCHDALRPIENNIKNSITNDAGAIHFDETGIYIDKKRQWLHVASNYKSIYYQAHEKRGQKAIDEINILPNFTGTAVPDCFKTYNKYSNCDHSLCNAHILRELNGVSELEKQAWQNQ</sequence>
<dbReference type="EMBL" id="JABTDW010000001">
    <property type="protein sequence ID" value="NSB12632.1"/>
    <property type="molecule type" value="Genomic_DNA"/>
</dbReference>